<dbReference type="SUPFAM" id="SSF56112">
    <property type="entry name" value="Protein kinase-like (PK-like)"/>
    <property type="match status" value="1"/>
</dbReference>
<evidence type="ECO:0000256" key="1">
    <source>
        <dbReference type="SAM" id="MobiDB-lite"/>
    </source>
</evidence>
<feature type="region of interest" description="Disordered" evidence="1">
    <location>
        <begin position="237"/>
        <end position="256"/>
    </location>
</feature>
<feature type="compositionally biased region" description="Low complexity" evidence="1">
    <location>
        <begin position="328"/>
        <end position="337"/>
    </location>
</feature>
<dbReference type="InterPro" id="IPR011009">
    <property type="entry name" value="Kinase-like_dom_sf"/>
</dbReference>
<dbReference type="Gene3D" id="1.10.510.10">
    <property type="entry name" value="Transferase(Phosphotransferase) domain 1"/>
    <property type="match status" value="1"/>
</dbReference>
<dbReference type="PANTHER" id="PTHR14030">
    <property type="entry name" value="MITOTIC CHECKPOINT SERINE/THREONINE-PROTEIN KINASE BUB1"/>
    <property type="match status" value="1"/>
</dbReference>
<name>A0ABR2IB77_9EUKA</name>
<gene>
    <name evidence="2" type="ORF">M9Y10_011895</name>
</gene>
<dbReference type="PANTHER" id="PTHR14030:SF4">
    <property type="entry name" value="BUB1 KINASE, ISOFORM A-RELATED"/>
    <property type="match status" value="1"/>
</dbReference>
<feature type="region of interest" description="Disordered" evidence="1">
    <location>
        <begin position="316"/>
        <end position="356"/>
    </location>
</feature>
<keyword evidence="3" id="KW-1185">Reference proteome</keyword>
<dbReference type="EMBL" id="JAPFFF010000018">
    <property type="protein sequence ID" value="KAK8860230.1"/>
    <property type="molecule type" value="Genomic_DNA"/>
</dbReference>
<reference evidence="2 3" key="1">
    <citation type="submission" date="2024-04" db="EMBL/GenBank/DDBJ databases">
        <title>Tritrichomonas musculus Genome.</title>
        <authorList>
            <person name="Alves-Ferreira E."/>
            <person name="Grigg M."/>
            <person name="Lorenzi H."/>
            <person name="Galac M."/>
        </authorList>
    </citation>
    <scope>NUCLEOTIDE SEQUENCE [LARGE SCALE GENOMIC DNA]</scope>
    <source>
        <strain evidence="2 3">EAF2021</strain>
    </source>
</reference>
<evidence type="ECO:0008006" key="4">
    <source>
        <dbReference type="Google" id="ProtNLM"/>
    </source>
</evidence>
<proteinExistence type="predicted"/>
<evidence type="ECO:0000313" key="3">
    <source>
        <dbReference type="Proteomes" id="UP001470230"/>
    </source>
</evidence>
<sequence>MFSKKSYQDELNSIIASINALRPIENTIPARWRNIFSNLTDFLNRYPNEHSNNDLICAIINFISNYDTSVTKRFFSDCNQINIGYSHSLWYTSYAIEFEREKNYIKALDIYMTSISRNVSPIEFLIECFDSFKERMLKRLYGNYKLDLGFIDNDKYAFERGEFNCRDVRTNLPSNPKYDFLSLIDFDHSKAKEYSSPQSVSKSFTKSKFSNYQPDFSFNNFSPPQCEQVEYPANDYQNHHSSFLSPTSQPQKQSSFSLQNQIYEQQENNLFQPSSHSILQPSSYQYGRDNSQNHSGHLIFNNNDQSQTELSFPFNQAEPKPILKKNKSPSPSRSNTSGVRFNNKAQPTNDKKRASTPVGKINKLEVGGKIIADIYEFQIIQQIGSGAFLGIYQDIKYVIKRFPPSYVNFTPRYPFLFCLPIESIDTFYVTKFSIYGTFDKVMSIIHNKNVDESIAMFFLLQLLLIVNDLESNSMSYGNICPEKLINKLSESDAPRTFDLNDQYWQESGIQLCACDEIKNNNDEGIEDRKAVARLFYQLATKKEIDDDFEKPPARWNKEIWTKIFQILQTKDSLDPLIESIYAFIQKNVMKLRSSLSRTYIEVQKQLFGSQE</sequence>
<comment type="caution">
    <text evidence="2">The sequence shown here is derived from an EMBL/GenBank/DDBJ whole genome shotgun (WGS) entry which is preliminary data.</text>
</comment>
<dbReference type="InterPro" id="IPR015661">
    <property type="entry name" value="Bub1/Mad3"/>
</dbReference>
<organism evidence="2 3">
    <name type="scientific">Tritrichomonas musculus</name>
    <dbReference type="NCBI Taxonomy" id="1915356"/>
    <lineage>
        <taxon>Eukaryota</taxon>
        <taxon>Metamonada</taxon>
        <taxon>Parabasalia</taxon>
        <taxon>Tritrichomonadida</taxon>
        <taxon>Tritrichomonadidae</taxon>
        <taxon>Tritrichomonas</taxon>
    </lineage>
</organism>
<dbReference type="Gene3D" id="1.25.40.430">
    <property type="match status" value="1"/>
</dbReference>
<accession>A0ABR2IB77</accession>
<protein>
    <recommendedName>
        <fullName evidence="4">Protein kinase domain-containing protein</fullName>
    </recommendedName>
</protein>
<evidence type="ECO:0000313" key="2">
    <source>
        <dbReference type="EMBL" id="KAK8860230.1"/>
    </source>
</evidence>
<dbReference type="Proteomes" id="UP001470230">
    <property type="component" value="Unassembled WGS sequence"/>
</dbReference>
<feature type="compositionally biased region" description="Polar residues" evidence="1">
    <location>
        <begin position="338"/>
        <end position="348"/>
    </location>
</feature>
<feature type="region of interest" description="Disordered" evidence="1">
    <location>
        <begin position="271"/>
        <end position="301"/>
    </location>
</feature>